<dbReference type="AlphaFoldDB" id="A0A5K8A3B0"/>
<evidence type="ECO:0000313" key="2">
    <source>
        <dbReference type="Proteomes" id="UP000422108"/>
    </source>
</evidence>
<proteinExistence type="predicted"/>
<name>A0A5K8A3B0_9BACT</name>
<organism evidence="1 2">
    <name type="scientific">Desulfosarcina ovata subsp. ovata</name>
    <dbReference type="NCBI Taxonomy" id="2752305"/>
    <lineage>
        <taxon>Bacteria</taxon>
        <taxon>Pseudomonadati</taxon>
        <taxon>Thermodesulfobacteriota</taxon>
        <taxon>Desulfobacteria</taxon>
        <taxon>Desulfobacterales</taxon>
        <taxon>Desulfosarcinaceae</taxon>
        <taxon>Desulfosarcina</taxon>
    </lineage>
</organism>
<reference evidence="1 2" key="1">
    <citation type="submission" date="2019-11" db="EMBL/GenBank/DDBJ databases">
        <title>Comparative genomics of hydrocarbon-degrading Desulfosarcina strains.</title>
        <authorList>
            <person name="Watanabe M."/>
            <person name="Kojima H."/>
            <person name="Fukui M."/>
        </authorList>
    </citation>
    <scope>NUCLEOTIDE SEQUENCE [LARGE SCALE GENOMIC DNA]</scope>
    <source>
        <strain evidence="2">oXyS1</strain>
    </source>
</reference>
<accession>A0A5K8A3B0</accession>
<dbReference type="Proteomes" id="UP000422108">
    <property type="component" value="Chromosome"/>
</dbReference>
<protein>
    <submittedName>
        <fullName evidence="1">Uncharacterized protein</fullName>
    </submittedName>
</protein>
<gene>
    <name evidence="1" type="ORF">DSCOOX_02150</name>
</gene>
<sequence length="100" mass="11935">MESSQDKSFGQNYSIHLKIRIARRVPQSQYAFLQYRKTDQQTGTMNYFVTHYLKMGEDVAGLHQQDRVEDYIHELPIDGLFLHLRPEYMKFPDYNGFWGV</sequence>
<keyword evidence="2" id="KW-1185">Reference proteome</keyword>
<dbReference type="EMBL" id="AP021879">
    <property type="protein sequence ID" value="BBO87035.1"/>
    <property type="molecule type" value="Genomic_DNA"/>
</dbReference>
<evidence type="ECO:0000313" key="1">
    <source>
        <dbReference type="EMBL" id="BBO87035.1"/>
    </source>
</evidence>